<sequence>MHPAYPHYTGQPGFHGGHPGPMMPGIPIYPGQMGHGFCHGCGHPKSKCVCGCRECRKESKEVLVKADTKIGDLRGTAAFTQMMQAHATAPIVMNMAPAGFTNVNVAGRETVALDAAAAALTAGIGTAFIGGSCCVHLSVEYMPTTPTAQSLVAVLVQDSDGTLLAWGKTEKPGVGYQIKECIITTKPGATVTILVVNMTARLRWCEVFSC</sequence>
<evidence type="ECO:0000313" key="1">
    <source>
        <dbReference type="EMBL" id="QEX14979.1"/>
    </source>
</evidence>
<dbReference type="EMBL" id="CP042906">
    <property type="protein sequence ID" value="QEX14979.1"/>
    <property type="molecule type" value="Genomic_DNA"/>
</dbReference>
<dbReference type="OrthoDB" id="8479162at2"/>
<protein>
    <submittedName>
        <fullName evidence="1">Uncharacterized protein</fullName>
    </submittedName>
</protein>
<evidence type="ECO:0000313" key="2">
    <source>
        <dbReference type="Proteomes" id="UP000326202"/>
    </source>
</evidence>
<dbReference type="Proteomes" id="UP000326202">
    <property type="component" value="Chromosome"/>
</dbReference>
<accession>A0A5J6MCB5</accession>
<dbReference type="KEGG" id="htq:FRZ44_02590"/>
<gene>
    <name evidence="1" type="ORF">FRZ44_02590</name>
</gene>
<organism evidence="1 2">
    <name type="scientific">Hypericibacter terrae</name>
    <dbReference type="NCBI Taxonomy" id="2602015"/>
    <lineage>
        <taxon>Bacteria</taxon>
        <taxon>Pseudomonadati</taxon>
        <taxon>Pseudomonadota</taxon>
        <taxon>Alphaproteobacteria</taxon>
        <taxon>Rhodospirillales</taxon>
        <taxon>Dongiaceae</taxon>
        <taxon>Hypericibacter</taxon>
    </lineage>
</organism>
<dbReference type="RefSeq" id="WP_151175479.1">
    <property type="nucleotide sequence ID" value="NZ_CP042906.1"/>
</dbReference>
<reference evidence="1 2" key="1">
    <citation type="submission" date="2019-08" db="EMBL/GenBank/DDBJ databases">
        <title>Hyperibacter terrae gen. nov., sp. nov. and Hyperibacter viscosus sp. nov., two new members in the family Rhodospirillaceae isolated from the rhizosphere of Hypericum perforatum.</title>
        <authorList>
            <person name="Noviana Z."/>
        </authorList>
    </citation>
    <scope>NUCLEOTIDE SEQUENCE [LARGE SCALE GENOMIC DNA]</scope>
    <source>
        <strain evidence="1 2">R5913</strain>
    </source>
</reference>
<keyword evidence="2" id="KW-1185">Reference proteome</keyword>
<name>A0A5J6MCB5_9PROT</name>
<proteinExistence type="predicted"/>
<dbReference type="AlphaFoldDB" id="A0A5J6MCB5"/>